<dbReference type="PANTHER" id="PTHR43355">
    <property type="entry name" value="FLAVIN REDUCTASE (NADPH)"/>
    <property type="match status" value="1"/>
</dbReference>
<dbReference type="Pfam" id="PF13460">
    <property type="entry name" value="NAD_binding_10"/>
    <property type="match status" value="1"/>
</dbReference>
<accession>A0AAD5T0A9</accession>
<evidence type="ECO:0000313" key="4">
    <source>
        <dbReference type="Proteomes" id="UP001211907"/>
    </source>
</evidence>
<evidence type="ECO:0000313" key="3">
    <source>
        <dbReference type="EMBL" id="KAJ3109997.1"/>
    </source>
</evidence>
<dbReference type="PANTHER" id="PTHR43355:SF2">
    <property type="entry name" value="FLAVIN REDUCTASE (NADPH)"/>
    <property type="match status" value="1"/>
</dbReference>
<organism evidence="3 4">
    <name type="scientific">Physocladia obscura</name>
    <dbReference type="NCBI Taxonomy" id="109957"/>
    <lineage>
        <taxon>Eukaryota</taxon>
        <taxon>Fungi</taxon>
        <taxon>Fungi incertae sedis</taxon>
        <taxon>Chytridiomycota</taxon>
        <taxon>Chytridiomycota incertae sedis</taxon>
        <taxon>Chytridiomycetes</taxon>
        <taxon>Chytridiales</taxon>
        <taxon>Chytriomycetaceae</taxon>
        <taxon>Physocladia</taxon>
    </lineage>
</organism>
<proteinExistence type="inferred from homology"/>
<comment type="similarity">
    <text evidence="1">Belongs to the avfA family.</text>
</comment>
<dbReference type="GO" id="GO:0004074">
    <property type="term" value="F:biliverdin reductase [NAD(P)H] activity"/>
    <property type="evidence" value="ECO:0007669"/>
    <property type="project" value="TreeGrafter"/>
</dbReference>
<name>A0AAD5T0A9_9FUNG</name>
<sequence>MSTFLVFGATGGTGKHFVEICLANGHTVRALVRTPAKLGATLGHERLAVTQGSIGDAELLEPLVRGADYVVCMVGDAAAQQAADVNAAFVRTLVPLMRRLGVARLLYQAGALSRHYRLPLPAASWLLRNTLARSGGLLGQHRDNEAVIQFLFHEAQDIEWIVHRAAIIYKGPSRGVLVRSESRSGLAAFVDIAEYNYRAVQDPTAVHTCDLSVYQ</sequence>
<evidence type="ECO:0000256" key="1">
    <source>
        <dbReference type="ARBA" id="ARBA00038376"/>
    </source>
</evidence>
<dbReference type="AlphaFoldDB" id="A0AAD5T0A9"/>
<dbReference type="InterPro" id="IPR016040">
    <property type="entry name" value="NAD(P)-bd_dom"/>
</dbReference>
<dbReference type="InterPro" id="IPR036291">
    <property type="entry name" value="NAD(P)-bd_dom_sf"/>
</dbReference>
<evidence type="ECO:0000259" key="2">
    <source>
        <dbReference type="Pfam" id="PF13460"/>
    </source>
</evidence>
<dbReference type="EMBL" id="JADGJH010001780">
    <property type="protein sequence ID" value="KAJ3109997.1"/>
    <property type="molecule type" value="Genomic_DNA"/>
</dbReference>
<keyword evidence="4" id="KW-1185">Reference proteome</keyword>
<dbReference type="Proteomes" id="UP001211907">
    <property type="component" value="Unassembled WGS sequence"/>
</dbReference>
<dbReference type="Gene3D" id="3.40.50.720">
    <property type="entry name" value="NAD(P)-binding Rossmann-like Domain"/>
    <property type="match status" value="1"/>
</dbReference>
<dbReference type="SUPFAM" id="SSF51735">
    <property type="entry name" value="NAD(P)-binding Rossmann-fold domains"/>
    <property type="match status" value="1"/>
</dbReference>
<dbReference type="InterPro" id="IPR051606">
    <property type="entry name" value="Polyketide_Oxido-like"/>
</dbReference>
<protein>
    <recommendedName>
        <fullName evidence="2">NAD(P)-binding domain-containing protein</fullName>
    </recommendedName>
</protein>
<gene>
    <name evidence="3" type="ORF">HK100_003192</name>
</gene>
<feature type="domain" description="NAD(P)-binding" evidence="2">
    <location>
        <begin position="8"/>
        <end position="201"/>
    </location>
</feature>
<comment type="caution">
    <text evidence="3">The sequence shown here is derived from an EMBL/GenBank/DDBJ whole genome shotgun (WGS) entry which is preliminary data.</text>
</comment>
<dbReference type="GO" id="GO:0042602">
    <property type="term" value="F:riboflavin reductase (NADPH) activity"/>
    <property type="evidence" value="ECO:0007669"/>
    <property type="project" value="TreeGrafter"/>
</dbReference>
<reference evidence="3" key="1">
    <citation type="submission" date="2020-05" db="EMBL/GenBank/DDBJ databases">
        <title>Phylogenomic resolution of chytrid fungi.</title>
        <authorList>
            <person name="Stajich J.E."/>
            <person name="Amses K."/>
            <person name="Simmons R."/>
            <person name="Seto K."/>
            <person name="Myers J."/>
            <person name="Bonds A."/>
            <person name="Quandt C.A."/>
            <person name="Barry K."/>
            <person name="Liu P."/>
            <person name="Grigoriev I."/>
            <person name="Longcore J.E."/>
            <person name="James T.Y."/>
        </authorList>
    </citation>
    <scope>NUCLEOTIDE SEQUENCE</scope>
    <source>
        <strain evidence="3">JEL0513</strain>
    </source>
</reference>